<reference evidence="1 2" key="1">
    <citation type="journal article" date="2013" name="Nat. Commun.">
        <title>The evolution and pathogenic mechanisms of the rice sheath blight pathogen.</title>
        <authorList>
            <person name="Zheng A."/>
            <person name="Lin R."/>
            <person name="Xu L."/>
            <person name="Qin P."/>
            <person name="Tang C."/>
            <person name="Ai P."/>
            <person name="Zhang D."/>
            <person name="Liu Y."/>
            <person name="Sun Z."/>
            <person name="Feng H."/>
            <person name="Wang Y."/>
            <person name="Chen Y."/>
            <person name="Liang X."/>
            <person name="Fu R."/>
            <person name="Li Q."/>
            <person name="Zhang J."/>
            <person name="Yu X."/>
            <person name="Xie Z."/>
            <person name="Ding L."/>
            <person name="Guan P."/>
            <person name="Tang J."/>
            <person name="Liang Y."/>
            <person name="Wang S."/>
            <person name="Deng Q."/>
            <person name="Li S."/>
            <person name="Zhu J."/>
            <person name="Wang L."/>
            <person name="Liu H."/>
            <person name="Li P."/>
        </authorList>
    </citation>
    <scope>NUCLEOTIDE SEQUENCE [LARGE SCALE GENOMIC DNA]</scope>
    <source>
        <strain evidence="2">AG-1 IA</strain>
    </source>
</reference>
<evidence type="ECO:0000313" key="1">
    <source>
        <dbReference type="EMBL" id="ELU38070.1"/>
    </source>
</evidence>
<dbReference type="Proteomes" id="UP000011668">
    <property type="component" value="Unassembled WGS sequence"/>
</dbReference>
<accession>L8WJG2</accession>
<keyword evidence="2" id="KW-1185">Reference proteome</keyword>
<organism evidence="1 2">
    <name type="scientific">Thanatephorus cucumeris (strain AG1-IA)</name>
    <name type="common">Rice sheath blight fungus</name>
    <name type="synonym">Rhizoctonia solani</name>
    <dbReference type="NCBI Taxonomy" id="983506"/>
    <lineage>
        <taxon>Eukaryota</taxon>
        <taxon>Fungi</taxon>
        <taxon>Dikarya</taxon>
        <taxon>Basidiomycota</taxon>
        <taxon>Agaricomycotina</taxon>
        <taxon>Agaricomycetes</taxon>
        <taxon>Cantharellales</taxon>
        <taxon>Ceratobasidiaceae</taxon>
        <taxon>Rhizoctonia</taxon>
        <taxon>Rhizoctonia solani AG-1</taxon>
    </lineage>
</organism>
<proteinExistence type="predicted"/>
<evidence type="ECO:0000313" key="2">
    <source>
        <dbReference type="Proteomes" id="UP000011668"/>
    </source>
</evidence>
<name>L8WJG2_THACA</name>
<dbReference type="HOGENOM" id="CLU_2814190_0_0_1"/>
<comment type="caution">
    <text evidence="1">The sequence shown here is derived from an EMBL/GenBank/DDBJ whole genome shotgun (WGS) entry which is preliminary data.</text>
</comment>
<sequence>MISHQQLILNDVIDSDLEESRPRSVHATILRSRGDMSHTRCGHLPISRAGGAGFESSPYRLRLHFPS</sequence>
<gene>
    <name evidence="1" type="ORF">AG1IA_07907</name>
</gene>
<dbReference type="EMBL" id="AFRT01002284">
    <property type="protein sequence ID" value="ELU38070.1"/>
    <property type="molecule type" value="Genomic_DNA"/>
</dbReference>
<protein>
    <submittedName>
        <fullName evidence="1">Uncharacterized protein</fullName>
    </submittedName>
</protein>
<dbReference type="AlphaFoldDB" id="L8WJG2"/>